<protein>
    <submittedName>
        <fullName evidence="1">Uncharacterized protein</fullName>
    </submittedName>
</protein>
<gene>
    <name evidence="1" type="ORF">JF50_18355</name>
</gene>
<evidence type="ECO:0000313" key="2">
    <source>
        <dbReference type="Proteomes" id="UP000031327"/>
    </source>
</evidence>
<dbReference type="AlphaFoldDB" id="A0A0C1MNW3"/>
<name>A0A0C1MNW3_9GAMM</name>
<evidence type="ECO:0000313" key="1">
    <source>
        <dbReference type="EMBL" id="KID56228.1"/>
    </source>
</evidence>
<comment type="caution">
    <text evidence="1">The sequence shown here is derived from an EMBL/GenBank/DDBJ whole genome shotgun (WGS) entry which is preliminary data.</text>
</comment>
<dbReference type="RefSeq" id="WP_039610801.1">
    <property type="nucleotide sequence ID" value="NZ_JWIC01000007.1"/>
</dbReference>
<dbReference type="Proteomes" id="UP000031327">
    <property type="component" value="Unassembled WGS sequence"/>
</dbReference>
<accession>A0A0C1MNW3</accession>
<proteinExistence type="predicted"/>
<dbReference type="OrthoDB" id="5759974at2"/>
<reference evidence="1 2" key="1">
    <citation type="submission" date="2014-12" db="EMBL/GenBank/DDBJ databases">
        <title>Draft Genome Sequence of Pseudoalteromonas luteoviolacea HI1.</title>
        <authorList>
            <person name="Asahina A.Y."/>
            <person name="Hadfield M.G."/>
        </authorList>
    </citation>
    <scope>NUCLEOTIDE SEQUENCE [LARGE SCALE GENOMIC DNA]</scope>
    <source>
        <strain evidence="1 2">HI1</strain>
    </source>
</reference>
<sequence>MKKVVIIIISALTALIIWRLLSPSEPQQQPVVATEKETPQVIEQKDTEVASEPQSKPAPRAVDMSPFQLTSTQKAAKVIANNYRETLRYAPYSQPLTRNDTDRLEPNRFVPVTVPTSDMSGTISLALNKYRFIHPEPIQLTLSGEQISRAKVVISLVDDSKVILERSLRVADSSAYAEVSGRKEFYGDLQIKVEADVAGDPITIVAQAKYEQPSAKLTGLKRAEVNGSDLQITLALDVEDAGIYRVRANLYDGAQPLAHLVAKSKLSFGQQEITLKAHQTVLPTSSSDLRLMTFIVERMSSIPGERTRFGESAFSELPLVDIDLSELSRDPYSPNAKERASLEFLQGMAEQQSAR</sequence>
<organism evidence="1 2">
    <name type="scientific">Pseudoalteromonas luteoviolacea</name>
    <dbReference type="NCBI Taxonomy" id="43657"/>
    <lineage>
        <taxon>Bacteria</taxon>
        <taxon>Pseudomonadati</taxon>
        <taxon>Pseudomonadota</taxon>
        <taxon>Gammaproteobacteria</taxon>
        <taxon>Alteromonadales</taxon>
        <taxon>Pseudoalteromonadaceae</taxon>
        <taxon>Pseudoalteromonas</taxon>
    </lineage>
</organism>
<dbReference type="EMBL" id="JWIC01000007">
    <property type="protein sequence ID" value="KID56228.1"/>
    <property type="molecule type" value="Genomic_DNA"/>
</dbReference>